<protein>
    <submittedName>
        <fullName evidence="2">Uncharacterized protein</fullName>
    </submittedName>
</protein>
<feature type="compositionally biased region" description="Basic residues" evidence="1">
    <location>
        <begin position="53"/>
        <end position="65"/>
    </location>
</feature>
<evidence type="ECO:0000313" key="2">
    <source>
        <dbReference type="EMBL" id="GAV27028.1"/>
    </source>
</evidence>
<feature type="compositionally biased region" description="Low complexity" evidence="1">
    <location>
        <begin position="66"/>
        <end position="100"/>
    </location>
</feature>
<organism evidence="2 3">
    <name type="scientific">Pichia membranifaciens</name>
    <dbReference type="NCBI Taxonomy" id="4926"/>
    <lineage>
        <taxon>Eukaryota</taxon>
        <taxon>Fungi</taxon>
        <taxon>Dikarya</taxon>
        <taxon>Ascomycota</taxon>
        <taxon>Saccharomycotina</taxon>
        <taxon>Pichiomycetes</taxon>
        <taxon>Pichiales</taxon>
        <taxon>Pichiaceae</taxon>
        <taxon>Pichia</taxon>
    </lineage>
</organism>
<feature type="compositionally biased region" description="Basic and acidic residues" evidence="1">
    <location>
        <begin position="15"/>
        <end position="24"/>
    </location>
</feature>
<dbReference type="OrthoDB" id="3998249at2759"/>
<feature type="compositionally biased region" description="Polar residues" evidence="1">
    <location>
        <begin position="38"/>
        <end position="49"/>
    </location>
</feature>
<reference evidence="2 3" key="1">
    <citation type="submission" date="2016-08" db="EMBL/GenBank/DDBJ databases">
        <title>Whole genome shotgun sequence of Pichia membranifaciens KS47-1.</title>
        <authorList>
            <person name="Konishi M."/>
            <person name="Ishida M."/>
            <person name="Arakawa T."/>
            <person name="Kato Y."/>
            <person name="Horiuchi J."/>
        </authorList>
    </citation>
    <scope>NUCLEOTIDE SEQUENCE [LARGE SCALE GENOMIC DNA]</scope>
    <source>
        <strain evidence="2 3">KS47-1</strain>
    </source>
</reference>
<evidence type="ECO:0000313" key="3">
    <source>
        <dbReference type="Proteomes" id="UP000186136"/>
    </source>
</evidence>
<feature type="compositionally biased region" description="Basic and acidic residues" evidence="1">
    <location>
        <begin position="128"/>
        <end position="137"/>
    </location>
</feature>
<keyword evidence="3" id="KW-1185">Reference proteome</keyword>
<accession>A0A1Q2YC01</accession>
<proteinExistence type="predicted"/>
<dbReference type="AlphaFoldDB" id="A0A1Q2YC01"/>
<feature type="region of interest" description="Disordered" evidence="1">
    <location>
        <begin position="1"/>
        <end position="270"/>
    </location>
</feature>
<evidence type="ECO:0000256" key="1">
    <source>
        <dbReference type="SAM" id="MobiDB-lite"/>
    </source>
</evidence>
<dbReference type="EMBL" id="BDGI01000016">
    <property type="protein sequence ID" value="GAV27028.1"/>
    <property type="molecule type" value="Genomic_DNA"/>
</dbReference>
<name>A0A1Q2YC01_9ASCO</name>
<dbReference type="Proteomes" id="UP000186136">
    <property type="component" value="Unassembled WGS sequence"/>
</dbReference>
<feature type="compositionally biased region" description="Low complexity" evidence="1">
    <location>
        <begin position="152"/>
        <end position="170"/>
    </location>
</feature>
<feature type="compositionally biased region" description="Basic residues" evidence="1">
    <location>
        <begin position="171"/>
        <end position="180"/>
    </location>
</feature>
<feature type="compositionally biased region" description="Low complexity" evidence="1">
    <location>
        <begin position="211"/>
        <end position="242"/>
    </location>
</feature>
<gene>
    <name evidence="2" type="ORF">PMKS-000489</name>
</gene>
<comment type="caution">
    <text evidence="2">The sequence shown here is derived from an EMBL/GenBank/DDBJ whole genome shotgun (WGS) entry which is preliminary data.</text>
</comment>
<sequence>MMMITGKPRSIPLTHSEKSSHERQQNINLFNAPKATKPDQQASSSTPPVQKQQRSKSRSKAKSTSKAKQQLQQEQQAELESQPSSQTKTSSSKRNTSSSKVVIPPRSVEVRFNTNSSRGSQKAMLKSTADDLKHSTQDIKNLLVASPTTDGSKPNSRSSSGSSSNNSNASNHKKNAKKSPKSPNSQYAKLNNALNKVARLPDGSEPDFNNSRNHSAPLSRSSSSTSARTSKPNSASSNSSASTDGIRYAGSSFHAEPKAVTLPKPSFLRK</sequence>